<dbReference type="Gene3D" id="1.10.10.60">
    <property type="entry name" value="Homeodomain-like"/>
    <property type="match status" value="2"/>
</dbReference>
<protein>
    <submittedName>
        <fullName evidence="5">AraC family transcriptional regulator</fullName>
    </submittedName>
</protein>
<gene>
    <name evidence="5" type="ORF">ASILVAE211_04105</name>
</gene>
<organism evidence="5 6">
    <name type="scientific">Acidisoma silvae</name>
    <dbReference type="NCBI Taxonomy" id="2802396"/>
    <lineage>
        <taxon>Bacteria</taxon>
        <taxon>Pseudomonadati</taxon>
        <taxon>Pseudomonadota</taxon>
        <taxon>Alphaproteobacteria</taxon>
        <taxon>Acetobacterales</taxon>
        <taxon>Acidocellaceae</taxon>
        <taxon>Acidisoma</taxon>
    </lineage>
</organism>
<accession>A0A963YPH3</accession>
<dbReference type="InterPro" id="IPR050204">
    <property type="entry name" value="AraC_XylS_family_regulators"/>
</dbReference>
<keyword evidence="2" id="KW-0238">DNA-binding</keyword>
<dbReference type="SMART" id="SM00342">
    <property type="entry name" value="HTH_ARAC"/>
    <property type="match status" value="1"/>
</dbReference>
<dbReference type="Pfam" id="PF12833">
    <property type="entry name" value="HTH_18"/>
    <property type="match status" value="1"/>
</dbReference>
<dbReference type="EMBL" id="JAESVB010000001">
    <property type="protein sequence ID" value="MCB8874356.1"/>
    <property type="molecule type" value="Genomic_DNA"/>
</dbReference>
<dbReference type="Proteomes" id="UP000708298">
    <property type="component" value="Unassembled WGS sequence"/>
</dbReference>
<dbReference type="Pfam" id="PF12852">
    <property type="entry name" value="Cupin_6"/>
    <property type="match status" value="1"/>
</dbReference>
<evidence type="ECO:0000256" key="3">
    <source>
        <dbReference type="ARBA" id="ARBA00023163"/>
    </source>
</evidence>
<evidence type="ECO:0000313" key="6">
    <source>
        <dbReference type="Proteomes" id="UP000708298"/>
    </source>
</evidence>
<dbReference type="InterPro" id="IPR018062">
    <property type="entry name" value="HTH_AraC-typ_CS"/>
</dbReference>
<dbReference type="AlphaFoldDB" id="A0A963YPH3"/>
<dbReference type="PANTHER" id="PTHR46796">
    <property type="entry name" value="HTH-TYPE TRANSCRIPTIONAL ACTIVATOR RHAS-RELATED"/>
    <property type="match status" value="1"/>
</dbReference>
<dbReference type="PRINTS" id="PR00032">
    <property type="entry name" value="HTHARAC"/>
</dbReference>
<proteinExistence type="predicted"/>
<name>A0A963YPH3_9PROT</name>
<keyword evidence="6" id="KW-1185">Reference proteome</keyword>
<dbReference type="PANTHER" id="PTHR46796:SF7">
    <property type="entry name" value="ARAC FAMILY TRANSCRIPTIONAL REGULATOR"/>
    <property type="match status" value="1"/>
</dbReference>
<dbReference type="InterPro" id="IPR018060">
    <property type="entry name" value="HTH_AraC"/>
</dbReference>
<feature type="domain" description="HTH araC/xylS-type" evidence="4">
    <location>
        <begin position="212"/>
        <end position="310"/>
    </location>
</feature>
<reference evidence="5" key="2">
    <citation type="submission" date="2021-01" db="EMBL/GenBank/DDBJ databases">
        <authorList>
            <person name="Mieszkin S."/>
            <person name="Pouder E."/>
            <person name="Alain K."/>
        </authorList>
    </citation>
    <scope>NUCLEOTIDE SEQUENCE</scope>
    <source>
        <strain evidence="5">HW T2.11</strain>
    </source>
</reference>
<keyword evidence="3" id="KW-0804">Transcription</keyword>
<keyword evidence="1" id="KW-0805">Transcription regulation</keyword>
<dbReference type="GO" id="GO:0043565">
    <property type="term" value="F:sequence-specific DNA binding"/>
    <property type="evidence" value="ECO:0007669"/>
    <property type="project" value="InterPro"/>
</dbReference>
<dbReference type="SUPFAM" id="SSF46689">
    <property type="entry name" value="Homeodomain-like"/>
    <property type="match status" value="2"/>
</dbReference>
<comment type="caution">
    <text evidence="5">The sequence shown here is derived from an EMBL/GenBank/DDBJ whole genome shotgun (WGS) entry which is preliminary data.</text>
</comment>
<dbReference type="RefSeq" id="WP_227319995.1">
    <property type="nucleotide sequence ID" value="NZ_JAESVB010000001.1"/>
</dbReference>
<evidence type="ECO:0000256" key="1">
    <source>
        <dbReference type="ARBA" id="ARBA00023015"/>
    </source>
</evidence>
<evidence type="ECO:0000313" key="5">
    <source>
        <dbReference type="EMBL" id="MCB8874356.1"/>
    </source>
</evidence>
<dbReference type="GO" id="GO:0003700">
    <property type="term" value="F:DNA-binding transcription factor activity"/>
    <property type="evidence" value="ECO:0007669"/>
    <property type="project" value="InterPro"/>
</dbReference>
<dbReference type="PROSITE" id="PS01124">
    <property type="entry name" value="HTH_ARAC_FAMILY_2"/>
    <property type="match status" value="1"/>
</dbReference>
<reference evidence="5" key="1">
    <citation type="journal article" date="2021" name="Microorganisms">
        <title>Acidisoma silvae sp. nov. and Acidisomacellulosilytica sp. nov., Two Acidophilic Bacteria Isolated from Decaying Wood, Hydrolyzing Cellulose and Producing Poly-3-hydroxybutyrate.</title>
        <authorList>
            <person name="Mieszkin S."/>
            <person name="Pouder E."/>
            <person name="Uroz S."/>
            <person name="Simon-Colin C."/>
            <person name="Alain K."/>
        </authorList>
    </citation>
    <scope>NUCLEOTIDE SEQUENCE</scope>
    <source>
        <strain evidence="5">HW T2.11</strain>
    </source>
</reference>
<sequence length="326" mass="35162">MDPLSDVLSLLRPQNYFSAGTTASGAWSLGFPDQAGTIKCGAVVTGACFLAVAGGGSVYLEEGDAFLLPSGRDFRLCTDLARAPVNAVAMLKRQGHRAGKGGIAHFEGEPVPGQAVAPVSLVSSRFTLADKHGHLLLRVLPPIVHIRGGRQSDLRWAVERMMRELRDPQPGGFLIIEHLAHMILVQALRQHMQDSRSTSIGWLFALTDPQIGAAMSAMHEAPAQRWTLATLAAQAGMSRSSFAQKFKETVGSAPMDYLTRWRMLLAAERLAQNEDSVSVIALSLGYSSESAFSTAFKRIMGVSPRDYGRQPDAFSIPPPQQLLPAT</sequence>
<dbReference type="InterPro" id="IPR032783">
    <property type="entry name" value="AraC_lig"/>
</dbReference>
<evidence type="ECO:0000256" key="2">
    <source>
        <dbReference type="ARBA" id="ARBA00023125"/>
    </source>
</evidence>
<dbReference type="PROSITE" id="PS00041">
    <property type="entry name" value="HTH_ARAC_FAMILY_1"/>
    <property type="match status" value="1"/>
</dbReference>
<dbReference type="InterPro" id="IPR020449">
    <property type="entry name" value="Tscrpt_reg_AraC-type_HTH"/>
</dbReference>
<evidence type="ECO:0000259" key="4">
    <source>
        <dbReference type="PROSITE" id="PS01124"/>
    </source>
</evidence>
<dbReference type="InterPro" id="IPR009057">
    <property type="entry name" value="Homeodomain-like_sf"/>
</dbReference>